<feature type="compositionally biased region" description="Polar residues" evidence="1">
    <location>
        <begin position="256"/>
        <end position="286"/>
    </location>
</feature>
<name>M0ALC6_NATA1</name>
<proteinExistence type="predicted"/>
<evidence type="ECO:0000313" key="3">
    <source>
        <dbReference type="Proteomes" id="UP000011554"/>
    </source>
</evidence>
<organism evidence="2 3">
    <name type="scientific">Natrialba asiatica (strain ATCC 700177 / DSM 12278 / JCM 9576 / FERM P-10747 / NBRC 102637 / 172P1)</name>
    <dbReference type="NCBI Taxonomy" id="29540"/>
    <lineage>
        <taxon>Archaea</taxon>
        <taxon>Methanobacteriati</taxon>
        <taxon>Methanobacteriota</taxon>
        <taxon>Stenosarchaea group</taxon>
        <taxon>Halobacteria</taxon>
        <taxon>Halobacteriales</taxon>
        <taxon>Natrialbaceae</taxon>
        <taxon>Natrialba</taxon>
    </lineage>
</organism>
<feature type="compositionally biased region" description="Basic and acidic residues" evidence="1">
    <location>
        <begin position="100"/>
        <end position="132"/>
    </location>
</feature>
<feature type="compositionally biased region" description="Polar residues" evidence="1">
    <location>
        <begin position="133"/>
        <end position="150"/>
    </location>
</feature>
<sequence>MRSTDAGYGTFNRGKNRAAGRGMTSAASHRTDVTDRNEVGSENDALAAIFGSTNRGERGRRIRTATAPAIALRATIDEGSKRIFTTQIRSSTAVKPATTGRERLTAAGEKADDRNVLGRPHDSDSPGDDHNNGDSSSRASSLPNSHSARGSRNRGNETNHVGTANPHNSHRNNSDSDGCPRTSRVVTRSRRADRPSTASLDGWISTASSKRTFKTRTRSNTAVRPDSRTAPTKGAGTEFAAIKGPIDGLAPDSAISADNNPSHSTSGVTTPNPSHDSDASVDTMTPLSVAATEPNPSSVRVSRADPIVHSHRSTDGGPRTRNRTAEGAIGR</sequence>
<feature type="region of interest" description="Disordered" evidence="1">
    <location>
        <begin position="1"/>
        <end position="39"/>
    </location>
</feature>
<evidence type="ECO:0000313" key="2">
    <source>
        <dbReference type="EMBL" id="ELY99495.1"/>
    </source>
</evidence>
<reference evidence="2 3" key="1">
    <citation type="journal article" date="2014" name="PLoS Genet.">
        <title>Phylogenetically driven sequencing of extremely halophilic archaea reveals strategies for static and dynamic osmo-response.</title>
        <authorList>
            <person name="Becker E.A."/>
            <person name="Seitzer P.M."/>
            <person name="Tritt A."/>
            <person name="Larsen D."/>
            <person name="Krusor M."/>
            <person name="Yao A.I."/>
            <person name="Wu D."/>
            <person name="Madern D."/>
            <person name="Eisen J.A."/>
            <person name="Darling A.E."/>
            <person name="Facciotti M.T."/>
        </authorList>
    </citation>
    <scope>NUCLEOTIDE SEQUENCE [LARGE SCALE GENOMIC DNA]</scope>
    <source>
        <strain evidence="2 3">DSM 12278</strain>
    </source>
</reference>
<protein>
    <submittedName>
        <fullName evidence="2">Uncharacterized protein</fullName>
    </submittedName>
</protein>
<keyword evidence="3" id="KW-1185">Reference proteome</keyword>
<feature type="compositionally biased region" description="Polar residues" evidence="1">
    <location>
        <begin position="156"/>
        <end position="167"/>
    </location>
</feature>
<dbReference type="AlphaFoldDB" id="M0ALC6"/>
<accession>M0ALC6</accession>
<dbReference type="RefSeq" id="WP_006109991.1">
    <property type="nucleotide sequence ID" value="NZ_AOIO01000033.1"/>
</dbReference>
<evidence type="ECO:0000256" key="1">
    <source>
        <dbReference type="SAM" id="MobiDB-lite"/>
    </source>
</evidence>
<comment type="caution">
    <text evidence="2">The sequence shown here is derived from an EMBL/GenBank/DDBJ whole genome shotgun (WGS) entry which is preliminary data.</text>
</comment>
<dbReference type="Proteomes" id="UP000011554">
    <property type="component" value="Unassembled WGS sequence"/>
</dbReference>
<dbReference type="EMBL" id="AOIO01000033">
    <property type="protein sequence ID" value="ELY99495.1"/>
    <property type="molecule type" value="Genomic_DNA"/>
</dbReference>
<feature type="compositionally biased region" description="Basic and acidic residues" evidence="1">
    <location>
        <begin position="302"/>
        <end position="314"/>
    </location>
</feature>
<gene>
    <name evidence="2" type="ORF">C481_14718</name>
</gene>
<feature type="region of interest" description="Disordered" evidence="1">
    <location>
        <begin position="91"/>
        <end position="331"/>
    </location>
</feature>
<feature type="compositionally biased region" description="Basic and acidic residues" evidence="1">
    <location>
        <begin position="29"/>
        <end position="39"/>
    </location>
</feature>